<dbReference type="EMBL" id="CAJVCH010081262">
    <property type="protein sequence ID" value="CAG7721628.1"/>
    <property type="molecule type" value="Genomic_DNA"/>
</dbReference>
<reference evidence="4" key="1">
    <citation type="submission" date="2021-06" db="EMBL/GenBank/DDBJ databases">
        <authorList>
            <person name="Hodson N. C."/>
            <person name="Mongue J. A."/>
            <person name="Jaron S. K."/>
        </authorList>
    </citation>
    <scope>NUCLEOTIDE SEQUENCE</scope>
</reference>
<accession>A0A8J2K935</accession>
<evidence type="ECO:0000259" key="3">
    <source>
        <dbReference type="Pfam" id="PF17814"/>
    </source>
</evidence>
<organism evidence="4 5">
    <name type="scientific">Allacma fusca</name>
    <dbReference type="NCBI Taxonomy" id="39272"/>
    <lineage>
        <taxon>Eukaryota</taxon>
        <taxon>Metazoa</taxon>
        <taxon>Ecdysozoa</taxon>
        <taxon>Arthropoda</taxon>
        <taxon>Hexapoda</taxon>
        <taxon>Collembola</taxon>
        <taxon>Symphypleona</taxon>
        <taxon>Sminthuridae</taxon>
        <taxon>Allacma</taxon>
    </lineage>
</organism>
<dbReference type="PROSITE" id="PS50896">
    <property type="entry name" value="LISH"/>
    <property type="match status" value="1"/>
</dbReference>
<dbReference type="AlphaFoldDB" id="A0A8J2K935"/>
<feature type="domain" description="TPL/SMU1 LisH-like dimerisation" evidence="3">
    <location>
        <begin position="8"/>
        <end position="35"/>
    </location>
</feature>
<feature type="non-terminal residue" evidence="4">
    <location>
        <position position="40"/>
    </location>
</feature>
<evidence type="ECO:0000313" key="5">
    <source>
        <dbReference type="Proteomes" id="UP000708208"/>
    </source>
</evidence>
<dbReference type="OrthoDB" id="972532at2759"/>
<sequence>IGQKANEDVVRIIGQHLIAIGLTKSAEVLMEESGCRMDHP</sequence>
<evidence type="ECO:0000313" key="4">
    <source>
        <dbReference type="EMBL" id="CAG7721628.1"/>
    </source>
</evidence>
<evidence type="ECO:0000256" key="2">
    <source>
        <dbReference type="ARBA" id="ARBA00022737"/>
    </source>
</evidence>
<keyword evidence="5" id="KW-1185">Reference proteome</keyword>
<protein>
    <recommendedName>
        <fullName evidence="3">TPL/SMU1 LisH-like dimerisation domain-containing protein</fullName>
    </recommendedName>
</protein>
<dbReference type="Proteomes" id="UP000708208">
    <property type="component" value="Unassembled WGS sequence"/>
</dbReference>
<keyword evidence="2" id="KW-0677">Repeat</keyword>
<proteinExistence type="predicted"/>
<dbReference type="InterPro" id="IPR006594">
    <property type="entry name" value="LisH"/>
</dbReference>
<comment type="caution">
    <text evidence="4">The sequence shown here is derived from an EMBL/GenBank/DDBJ whole genome shotgun (WGS) entry which is preliminary data.</text>
</comment>
<dbReference type="Pfam" id="PF17814">
    <property type="entry name" value="LisH_TPL"/>
    <property type="match status" value="1"/>
</dbReference>
<name>A0A8J2K935_9HEXA</name>
<evidence type="ECO:0000256" key="1">
    <source>
        <dbReference type="ARBA" id="ARBA00022574"/>
    </source>
</evidence>
<feature type="non-terminal residue" evidence="4">
    <location>
        <position position="1"/>
    </location>
</feature>
<gene>
    <name evidence="4" type="ORF">AFUS01_LOCUS10829</name>
</gene>
<dbReference type="InterPro" id="IPR054532">
    <property type="entry name" value="TPL_SMU1_LisH-like"/>
</dbReference>
<keyword evidence="1" id="KW-0853">WD repeat</keyword>